<protein>
    <submittedName>
        <fullName evidence="1">Uncharacterized protein</fullName>
    </submittedName>
</protein>
<sequence length="162" mass="18691">IWDDIYGTLDMPIPPERMHLMRRSTEPVIPYFSAGLVVFPEPPGPRGRFAQVWYDTARAIDRIDTLENRRPYLDQMSLPPAIRRAGLDWNVLPEEQHFILGGRLRGQPLPEDREISTVHYRKQGILKEVGLHKIARAKLRDHTGVTFVRRLTETAEEQTADA</sequence>
<accession>A0A0F8XMB5</accession>
<feature type="non-terminal residue" evidence="1">
    <location>
        <position position="1"/>
    </location>
</feature>
<organism evidence="1">
    <name type="scientific">marine sediment metagenome</name>
    <dbReference type="NCBI Taxonomy" id="412755"/>
    <lineage>
        <taxon>unclassified sequences</taxon>
        <taxon>metagenomes</taxon>
        <taxon>ecological metagenomes</taxon>
    </lineage>
</organism>
<reference evidence="1" key="1">
    <citation type="journal article" date="2015" name="Nature">
        <title>Complex archaea that bridge the gap between prokaryotes and eukaryotes.</title>
        <authorList>
            <person name="Spang A."/>
            <person name="Saw J.H."/>
            <person name="Jorgensen S.L."/>
            <person name="Zaremba-Niedzwiedzka K."/>
            <person name="Martijn J."/>
            <person name="Lind A.E."/>
            <person name="van Eijk R."/>
            <person name="Schleper C."/>
            <person name="Guy L."/>
            <person name="Ettema T.J."/>
        </authorList>
    </citation>
    <scope>NUCLEOTIDE SEQUENCE</scope>
</reference>
<dbReference type="EMBL" id="LAZR01058297">
    <property type="protein sequence ID" value="KKK70197.1"/>
    <property type="molecule type" value="Genomic_DNA"/>
</dbReference>
<gene>
    <name evidence="1" type="ORF">LCGC14_2926420</name>
</gene>
<comment type="caution">
    <text evidence="1">The sequence shown here is derived from an EMBL/GenBank/DDBJ whole genome shotgun (WGS) entry which is preliminary data.</text>
</comment>
<name>A0A0F8XMB5_9ZZZZ</name>
<evidence type="ECO:0000313" key="1">
    <source>
        <dbReference type="EMBL" id="KKK70197.1"/>
    </source>
</evidence>
<proteinExistence type="predicted"/>
<dbReference type="AlphaFoldDB" id="A0A0F8XMB5"/>